<name>A0A1I1N568_9GAMM</name>
<evidence type="ECO:0000256" key="2">
    <source>
        <dbReference type="ARBA" id="ARBA00022723"/>
    </source>
</evidence>
<dbReference type="InterPro" id="IPR011057">
    <property type="entry name" value="Mss4-like_sf"/>
</dbReference>
<reference evidence="5 6" key="1">
    <citation type="submission" date="2016-10" db="EMBL/GenBank/DDBJ databases">
        <authorList>
            <person name="de Groot N.N."/>
        </authorList>
    </citation>
    <scope>NUCLEOTIDE SEQUENCE [LARGE SCALE GENOMIC DNA]</scope>
    <source>
        <strain evidence="5 6">DSM 6059</strain>
    </source>
</reference>
<dbReference type="PANTHER" id="PTHR28620:SF1">
    <property type="entry name" value="CENP-V_GFA DOMAIN-CONTAINING PROTEIN"/>
    <property type="match status" value="1"/>
</dbReference>
<evidence type="ECO:0000256" key="3">
    <source>
        <dbReference type="ARBA" id="ARBA00022833"/>
    </source>
</evidence>
<dbReference type="GO" id="GO:0016846">
    <property type="term" value="F:carbon-sulfur lyase activity"/>
    <property type="evidence" value="ECO:0007669"/>
    <property type="project" value="InterPro"/>
</dbReference>
<dbReference type="AlphaFoldDB" id="A0A1I1N568"/>
<gene>
    <name evidence="5" type="ORF">SAMN02745724_02951</name>
</gene>
<keyword evidence="2" id="KW-0479">Metal-binding</keyword>
<evidence type="ECO:0000259" key="4">
    <source>
        <dbReference type="PROSITE" id="PS51891"/>
    </source>
</evidence>
<dbReference type="Gene3D" id="2.170.150.70">
    <property type="match status" value="1"/>
</dbReference>
<accession>A0A1I1N568</accession>
<dbReference type="RefSeq" id="WP_091985531.1">
    <property type="nucleotide sequence ID" value="NZ_FOLO01000023.1"/>
</dbReference>
<evidence type="ECO:0000313" key="6">
    <source>
        <dbReference type="Proteomes" id="UP000198862"/>
    </source>
</evidence>
<dbReference type="Pfam" id="PF04828">
    <property type="entry name" value="GFA"/>
    <property type="match status" value="1"/>
</dbReference>
<proteinExistence type="inferred from homology"/>
<feature type="domain" description="CENP-V/GFA" evidence="4">
    <location>
        <begin position="2"/>
        <end position="116"/>
    </location>
</feature>
<organism evidence="5 6">
    <name type="scientific">Pseudoalteromonas denitrificans DSM 6059</name>
    <dbReference type="NCBI Taxonomy" id="1123010"/>
    <lineage>
        <taxon>Bacteria</taxon>
        <taxon>Pseudomonadati</taxon>
        <taxon>Pseudomonadota</taxon>
        <taxon>Gammaproteobacteria</taxon>
        <taxon>Alteromonadales</taxon>
        <taxon>Pseudoalteromonadaceae</taxon>
        <taxon>Pseudoalteromonas</taxon>
    </lineage>
</organism>
<dbReference type="PANTHER" id="PTHR28620">
    <property type="entry name" value="CENTROMERE PROTEIN V"/>
    <property type="match status" value="1"/>
</dbReference>
<evidence type="ECO:0000313" key="5">
    <source>
        <dbReference type="EMBL" id="SFC92807.1"/>
    </source>
</evidence>
<dbReference type="Proteomes" id="UP000198862">
    <property type="component" value="Unassembled WGS sequence"/>
</dbReference>
<protein>
    <submittedName>
        <fullName evidence="5">Uncharacterized conserved protein</fullName>
    </submittedName>
</protein>
<dbReference type="PROSITE" id="PS51891">
    <property type="entry name" value="CENP_V_GFA"/>
    <property type="match status" value="1"/>
</dbReference>
<dbReference type="InterPro" id="IPR006913">
    <property type="entry name" value="CENP-V/GFA"/>
</dbReference>
<dbReference type="STRING" id="1123010.SAMN02745724_02951"/>
<dbReference type="EMBL" id="FOLO01000023">
    <property type="protein sequence ID" value="SFC92807.1"/>
    <property type="molecule type" value="Genomic_DNA"/>
</dbReference>
<dbReference type="SUPFAM" id="SSF51316">
    <property type="entry name" value="Mss4-like"/>
    <property type="match status" value="1"/>
</dbReference>
<keyword evidence="3" id="KW-0862">Zinc</keyword>
<dbReference type="GO" id="GO:0046872">
    <property type="term" value="F:metal ion binding"/>
    <property type="evidence" value="ECO:0007669"/>
    <property type="project" value="UniProtKB-KW"/>
</dbReference>
<comment type="similarity">
    <text evidence="1">Belongs to the Gfa family.</text>
</comment>
<keyword evidence="6" id="KW-1185">Reference proteome</keyword>
<dbReference type="OrthoDB" id="9805575at2"/>
<dbReference type="InterPro" id="IPR052355">
    <property type="entry name" value="CENP-V-like"/>
</dbReference>
<sequence length="120" mass="13751">MIELSCHCAKIKITVPDTTDTVTSCNCSICSRYASLWAYFNPKDINVIANKEDLGAYCYGDKTIIFYHCKNCACITHYMPTDRGNKHRMAVNFRLTTPETLNTVKVRYFDGADSWQFINE</sequence>
<evidence type="ECO:0000256" key="1">
    <source>
        <dbReference type="ARBA" id="ARBA00005495"/>
    </source>
</evidence>